<gene>
    <name evidence="1" type="ORF">COT23_01540</name>
</gene>
<sequence>MGWISFNDPTGGSLYGVYEDNNGNLSGYAWSSNLGWVDFNGSTADGVHPAPRVIPGTGHVTGWARACAAFSGNACSGNMNLDPNSGGWDGWIDLSWIIQDKTTCNWSGYAWGSDGIGWISMSDPSGSLYGITGGSAVCTALYTPPTVDFYASPNPIDSGQSSTLYWTSDAASCIGFGFSTGIGDPANGSVSTGPLTADSPYTI</sequence>
<dbReference type="EMBL" id="PEXT01000032">
    <property type="protein sequence ID" value="PIS43379.1"/>
    <property type="molecule type" value="Genomic_DNA"/>
</dbReference>
<comment type="caution">
    <text evidence="1">The sequence shown here is derived from an EMBL/GenBank/DDBJ whole genome shotgun (WGS) entry which is preliminary data.</text>
</comment>
<proteinExistence type="predicted"/>
<accession>A0A2H0YYJ1</accession>
<name>A0A2H0YYJ1_9BACT</name>
<reference evidence="2" key="1">
    <citation type="submission" date="2017-09" db="EMBL/GenBank/DDBJ databases">
        <title>Depth-based differentiation of microbial function through sediment-hosted aquifers and enrichment of novel symbionts in the deep terrestrial subsurface.</title>
        <authorList>
            <person name="Probst A.J."/>
            <person name="Ladd B."/>
            <person name="Jarett J.K."/>
            <person name="Geller-Mcgrath D.E."/>
            <person name="Sieber C.M.K."/>
            <person name="Emerson J.B."/>
            <person name="Anantharaman K."/>
            <person name="Thomas B.C."/>
            <person name="Malmstrom R."/>
            <person name="Stieglmeier M."/>
            <person name="Klingl A."/>
            <person name="Woyke T."/>
            <person name="Ryan C.M."/>
            <person name="Banfield J.F."/>
        </authorList>
    </citation>
    <scope>NUCLEOTIDE SEQUENCE [LARGE SCALE GENOMIC DNA]</scope>
</reference>
<evidence type="ECO:0000313" key="2">
    <source>
        <dbReference type="Proteomes" id="UP000228687"/>
    </source>
</evidence>
<evidence type="ECO:0000313" key="1">
    <source>
        <dbReference type="EMBL" id="PIS43379.1"/>
    </source>
</evidence>
<feature type="non-terminal residue" evidence="1">
    <location>
        <position position="203"/>
    </location>
</feature>
<protein>
    <submittedName>
        <fullName evidence="1">Uncharacterized protein</fullName>
    </submittedName>
</protein>
<dbReference type="Proteomes" id="UP000228687">
    <property type="component" value="Unassembled WGS sequence"/>
</dbReference>
<organism evidence="1 2">
    <name type="scientific">Candidatus Kaiserbacteria bacterium CG08_land_8_20_14_0_20_50_21</name>
    <dbReference type="NCBI Taxonomy" id="1974604"/>
    <lineage>
        <taxon>Bacteria</taxon>
        <taxon>Candidatus Kaiseribacteriota</taxon>
    </lineage>
</organism>
<dbReference type="AlphaFoldDB" id="A0A2H0YYJ1"/>